<keyword evidence="2 7" id="KW-0812">Transmembrane</keyword>
<dbReference type="PROSITE" id="PS50929">
    <property type="entry name" value="ABC_TM1F"/>
    <property type="match status" value="1"/>
</dbReference>
<name>A0A2I5KQ33_STRSU</name>
<dbReference type="Gene3D" id="3.40.50.300">
    <property type="entry name" value="P-loop containing nucleotide triphosphate hydrolases"/>
    <property type="match status" value="1"/>
</dbReference>
<dbReference type="GO" id="GO:0016887">
    <property type="term" value="F:ATP hydrolysis activity"/>
    <property type="evidence" value="ECO:0007669"/>
    <property type="project" value="InterPro"/>
</dbReference>
<dbReference type="InterPro" id="IPR039421">
    <property type="entry name" value="Type_1_exporter"/>
</dbReference>
<dbReference type="GO" id="GO:0140359">
    <property type="term" value="F:ABC-type transporter activity"/>
    <property type="evidence" value="ECO:0007669"/>
    <property type="project" value="InterPro"/>
</dbReference>
<dbReference type="SUPFAM" id="SSF90123">
    <property type="entry name" value="ABC transporter transmembrane region"/>
    <property type="match status" value="1"/>
</dbReference>
<dbReference type="AlphaFoldDB" id="A0A2I5KQ33"/>
<dbReference type="CDD" id="cd03228">
    <property type="entry name" value="ABCC_MRP_Like"/>
    <property type="match status" value="1"/>
</dbReference>
<dbReference type="SUPFAM" id="SSF52540">
    <property type="entry name" value="P-loop containing nucleoside triphosphate hydrolases"/>
    <property type="match status" value="1"/>
</dbReference>
<dbReference type="Proteomes" id="UP000231863">
    <property type="component" value="Chromosome"/>
</dbReference>
<keyword evidence="5 7" id="KW-1133">Transmembrane helix</keyword>
<evidence type="ECO:0000259" key="8">
    <source>
        <dbReference type="PROSITE" id="PS50893"/>
    </source>
</evidence>
<dbReference type="InterPro" id="IPR011527">
    <property type="entry name" value="ABC1_TM_dom"/>
</dbReference>
<dbReference type="Gene3D" id="1.20.1560.10">
    <property type="entry name" value="ABC transporter type 1, transmembrane domain"/>
    <property type="match status" value="1"/>
</dbReference>
<dbReference type="Pfam" id="PF00664">
    <property type="entry name" value="ABC_membrane"/>
    <property type="match status" value="1"/>
</dbReference>
<dbReference type="PROSITE" id="PS50893">
    <property type="entry name" value="ABC_TRANSPORTER_2"/>
    <property type="match status" value="1"/>
</dbReference>
<keyword evidence="6 7" id="KW-0472">Membrane</keyword>
<sequence length="531" mass="59364">MFYYLRKRQSELLAYVLVSLVYALILAATGFVYARVSEAALSGDQKAFVTSSLIAVGFFICDTYFDYLPRYLKSKLVNRIMERTRNQLVAVYAAGDDSGSDDKKSADKIHILVNHMDVLENAYLTPLLSMLTSLLVFTFSLIGALYLQGTMTLIMLALCFIPFLAPLINNRILAHATQDTQSEKNAYLKLFSEFVHSLTFIRISTITPIFEEKLQASSQEYARRANHFSKKQSQTYAVSYGLSSVVYSGAWIIGGIFVFQGLLKISDLIAMTTLMGTVAGPIQTMSGLITEYLASRTVVEELTGLLNRKEEGQAAKPVLKESITSLALEGIDCRYQDHLIVENFSYLFHANKKYAILGKSGSGKTTLLRLLLGIQKPEAGRVLVNQRNLADLEQTSFFGKIYYLPQKTAIFSASIGENLILFGPLDRRKALTCLSRVGLLDWFERQENGFATLLSSAQQLSGGEERRFDIARALYRDAEVLLFDEPTTGLDTRNESLIAETLSKIEDKLVIVVTHSQNEEFLGLFDERLVL</sequence>
<dbReference type="PANTHER" id="PTHR24221:SF654">
    <property type="entry name" value="ATP-BINDING CASSETTE SUB-FAMILY B MEMBER 6"/>
    <property type="match status" value="1"/>
</dbReference>
<evidence type="ECO:0000256" key="5">
    <source>
        <dbReference type="ARBA" id="ARBA00022989"/>
    </source>
</evidence>
<dbReference type="EMBL" id="CP025043">
    <property type="protein sequence ID" value="AUA19466.1"/>
    <property type="molecule type" value="Genomic_DNA"/>
</dbReference>
<evidence type="ECO:0000313" key="11">
    <source>
        <dbReference type="Proteomes" id="UP000231863"/>
    </source>
</evidence>
<keyword evidence="3" id="KW-0547">Nucleotide-binding</keyword>
<feature type="transmembrane region" description="Helical" evidence="7">
    <location>
        <begin position="237"/>
        <end position="263"/>
    </location>
</feature>
<accession>A0A2I5KQ33</accession>
<dbReference type="PANTHER" id="PTHR24221">
    <property type="entry name" value="ATP-BINDING CASSETTE SUB-FAMILY B"/>
    <property type="match status" value="1"/>
</dbReference>
<evidence type="ECO:0000256" key="4">
    <source>
        <dbReference type="ARBA" id="ARBA00022840"/>
    </source>
</evidence>
<dbReference type="InterPro" id="IPR027417">
    <property type="entry name" value="P-loop_NTPase"/>
</dbReference>
<feature type="transmembrane region" description="Helical" evidence="7">
    <location>
        <begin position="12"/>
        <end position="34"/>
    </location>
</feature>
<feature type="transmembrane region" description="Helical" evidence="7">
    <location>
        <begin position="123"/>
        <end position="147"/>
    </location>
</feature>
<gene>
    <name evidence="10" type="ORF">CWI26_08255</name>
</gene>
<evidence type="ECO:0000256" key="7">
    <source>
        <dbReference type="SAM" id="Phobius"/>
    </source>
</evidence>
<feature type="domain" description="ABC transporter" evidence="8">
    <location>
        <begin position="326"/>
        <end position="531"/>
    </location>
</feature>
<dbReference type="InterPro" id="IPR036640">
    <property type="entry name" value="ABC1_TM_sf"/>
</dbReference>
<dbReference type="SMART" id="SM00382">
    <property type="entry name" value="AAA"/>
    <property type="match status" value="1"/>
</dbReference>
<evidence type="ECO:0000256" key="1">
    <source>
        <dbReference type="ARBA" id="ARBA00004651"/>
    </source>
</evidence>
<dbReference type="GO" id="GO:0034040">
    <property type="term" value="F:ATPase-coupled lipid transmembrane transporter activity"/>
    <property type="evidence" value="ECO:0007669"/>
    <property type="project" value="TreeGrafter"/>
</dbReference>
<evidence type="ECO:0000256" key="6">
    <source>
        <dbReference type="ARBA" id="ARBA00023136"/>
    </source>
</evidence>
<evidence type="ECO:0008006" key="12">
    <source>
        <dbReference type="Google" id="ProtNLM"/>
    </source>
</evidence>
<evidence type="ECO:0000259" key="9">
    <source>
        <dbReference type="PROSITE" id="PS50929"/>
    </source>
</evidence>
<keyword evidence="4" id="KW-0067">ATP-binding</keyword>
<proteinExistence type="predicted"/>
<comment type="subcellular location">
    <subcellularLocation>
        <location evidence="1">Cell membrane</location>
        <topology evidence="1">Multi-pass membrane protein</topology>
    </subcellularLocation>
</comment>
<evidence type="ECO:0000256" key="2">
    <source>
        <dbReference type="ARBA" id="ARBA00022692"/>
    </source>
</evidence>
<dbReference type="InterPro" id="IPR003593">
    <property type="entry name" value="AAA+_ATPase"/>
</dbReference>
<evidence type="ECO:0000256" key="3">
    <source>
        <dbReference type="ARBA" id="ARBA00022741"/>
    </source>
</evidence>
<dbReference type="Pfam" id="PF00005">
    <property type="entry name" value="ABC_tran"/>
    <property type="match status" value="1"/>
</dbReference>
<dbReference type="GO" id="GO:0005886">
    <property type="term" value="C:plasma membrane"/>
    <property type="evidence" value="ECO:0007669"/>
    <property type="project" value="UniProtKB-SubCell"/>
</dbReference>
<feature type="domain" description="ABC transmembrane type-1" evidence="9">
    <location>
        <begin position="13"/>
        <end position="294"/>
    </location>
</feature>
<protein>
    <recommendedName>
        <fullName evidence="12">ABC transporter ATP-binding protein/permease</fullName>
    </recommendedName>
</protein>
<evidence type="ECO:0000313" key="10">
    <source>
        <dbReference type="EMBL" id="AUA19466.1"/>
    </source>
</evidence>
<organism evidence="10 11">
    <name type="scientific">Streptococcus suis</name>
    <dbReference type="NCBI Taxonomy" id="1307"/>
    <lineage>
        <taxon>Bacteria</taxon>
        <taxon>Bacillati</taxon>
        <taxon>Bacillota</taxon>
        <taxon>Bacilli</taxon>
        <taxon>Lactobacillales</taxon>
        <taxon>Streptococcaceae</taxon>
        <taxon>Streptococcus</taxon>
    </lineage>
</organism>
<reference evidence="10 11" key="1">
    <citation type="submission" date="2017-11" db="EMBL/GenBank/DDBJ databases">
        <title>Genome analysis of Streptococcus suis serotype chz stain ah681.</title>
        <authorList>
            <person name="Pan Z."/>
            <person name="Zhang Y."/>
            <person name="Ma J."/>
            <person name="Lu P."/>
            <person name="Zhu Y."/>
            <person name="Zhong X."/>
            <person name="Dong W."/>
            <person name="Lu C."/>
            <person name="Yao H."/>
        </authorList>
    </citation>
    <scope>NUCLEOTIDE SEQUENCE [LARGE SCALE GENOMIC DNA]</scope>
    <source>
        <strain evidence="10 11">AH681</strain>
    </source>
</reference>
<feature type="transmembrane region" description="Helical" evidence="7">
    <location>
        <begin position="153"/>
        <end position="174"/>
    </location>
</feature>
<dbReference type="RefSeq" id="WP_100881571.1">
    <property type="nucleotide sequence ID" value="NZ_CP025043.1"/>
</dbReference>
<dbReference type="GO" id="GO:0005524">
    <property type="term" value="F:ATP binding"/>
    <property type="evidence" value="ECO:0007669"/>
    <property type="project" value="UniProtKB-KW"/>
</dbReference>
<dbReference type="InterPro" id="IPR003439">
    <property type="entry name" value="ABC_transporter-like_ATP-bd"/>
</dbReference>
<feature type="transmembrane region" description="Helical" evidence="7">
    <location>
        <begin position="46"/>
        <end position="65"/>
    </location>
</feature>